<feature type="compositionally biased region" description="Pro residues" evidence="1">
    <location>
        <begin position="759"/>
        <end position="773"/>
    </location>
</feature>
<sequence>MPFGIHLKFGRRLSTSPITAQTDAAHRDRWHRAVQDFRSVTSYLAGGKPLDPQRLEPLKRPTKTYLDWLQRSVFLYPAQQDDHLLALVEEHASVYAGARDAALLACLHHLSSNAAINNLALLSSSEPTRYLRCVVLAAALKPGVISAGGLGATRALLRISSSAGVDSELPAVFRELVQCIAQGNPDAALPLDLISVVLARSELPTRLQTQVAEYIRWGKFLSLFHMVSWLQGARRLANAERVMPLLDDSLPLWPALSVWRPDVHRLAVWESGTFADIQRLKLMPYFELDGPDTATKAKESLRLSEPACYAHVSVEIRSPRGLERVLEVLHRAYGVGPGALELFIYQCVDFAANEARLGMVHAVIQQCDDKLCKDLLQLFAALDTDGYLIQQMVALTQALSALRDGNMPQSAAFPADQIAARLAYIVRLATREFQTQSRTGTGEYLGMRIFHLCQAAVSVPWVAPYLPAELRTHIATFPPQHSLETIFDHLQSEAHSVSTSNSRFKAYVSTLLGGAPPTSPPTNLSTLTRELAFWAAPPDFARSDFARSLARISTLPYEVYTTLLHATLVEENLYIAELTAITAQPPSAAVPTLAAYLIHRRRLSQLQDVCWLLLLVHFSQVPEADFPPCLVGTENLAAVLAVLTPLLLRVADSLPPSGPGLTLVRVKLWERLAQRIVFGGTENPLWMFLVPDADVKVMGAVIEALDPGQDPVEVSMDDPADIVIFDQVIKTQEEEKEKPMPMPYEVSGAPPIKYMGSGPPKPPPGSQPKPPQKPKPEAETDGLPPPPRGHEYWDPAAA</sequence>
<dbReference type="Proteomes" id="UP000799640">
    <property type="component" value="Unassembled WGS sequence"/>
</dbReference>
<keyword evidence="3" id="KW-1185">Reference proteome</keyword>
<dbReference type="EMBL" id="ML996713">
    <property type="protein sequence ID" value="KAF2395575.1"/>
    <property type="molecule type" value="Genomic_DNA"/>
</dbReference>
<dbReference type="OrthoDB" id="109543at2759"/>
<protein>
    <submittedName>
        <fullName evidence="2">Uncharacterized protein</fullName>
    </submittedName>
</protein>
<gene>
    <name evidence="2" type="ORF">EJ06DRAFT_585830</name>
</gene>
<feature type="region of interest" description="Disordered" evidence="1">
    <location>
        <begin position="732"/>
        <end position="798"/>
    </location>
</feature>
<organism evidence="2 3">
    <name type="scientific">Trichodelitschia bisporula</name>
    <dbReference type="NCBI Taxonomy" id="703511"/>
    <lineage>
        <taxon>Eukaryota</taxon>
        <taxon>Fungi</taxon>
        <taxon>Dikarya</taxon>
        <taxon>Ascomycota</taxon>
        <taxon>Pezizomycotina</taxon>
        <taxon>Dothideomycetes</taxon>
        <taxon>Dothideomycetes incertae sedis</taxon>
        <taxon>Phaeotrichales</taxon>
        <taxon>Phaeotrichaceae</taxon>
        <taxon>Trichodelitschia</taxon>
    </lineage>
</organism>
<feature type="compositionally biased region" description="Basic and acidic residues" evidence="1">
    <location>
        <begin position="788"/>
        <end position="798"/>
    </location>
</feature>
<evidence type="ECO:0000256" key="1">
    <source>
        <dbReference type="SAM" id="MobiDB-lite"/>
    </source>
</evidence>
<evidence type="ECO:0000313" key="2">
    <source>
        <dbReference type="EMBL" id="KAF2395575.1"/>
    </source>
</evidence>
<dbReference type="AlphaFoldDB" id="A0A6G1HIH6"/>
<proteinExistence type="predicted"/>
<accession>A0A6G1HIH6</accession>
<evidence type="ECO:0000313" key="3">
    <source>
        <dbReference type="Proteomes" id="UP000799640"/>
    </source>
</evidence>
<name>A0A6G1HIH6_9PEZI</name>
<reference evidence="2" key="1">
    <citation type="journal article" date="2020" name="Stud. Mycol.">
        <title>101 Dothideomycetes genomes: a test case for predicting lifestyles and emergence of pathogens.</title>
        <authorList>
            <person name="Haridas S."/>
            <person name="Albert R."/>
            <person name="Binder M."/>
            <person name="Bloem J."/>
            <person name="Labutti K."/>
            <person name="Salamov A."/>
            <person name="Andreopoulos B."/>
            <person name="Baker S."/>
            <person name="Barry K."/>
            <person name="Bills G."/>
            <person name="Bluhm B."/>
            <person name="Cannon C."/>
            <person name="Castanera R."/>
            <person name="Culley D."/>
            <person name="Daum C."/>
            <person name="Ezra D."/>
            <person name="Gonzalez J."/>
            <person name="Henrissat B."/>
            <person name="Kuo A."/>
            <person name="Liang C."/>
            <person name="Lipzen A."/>
            <person name="Lutzoni F."/>
            <person name="Magnuson J."/>
            <person name="Mondo S."/>
            <person name="Nolan M."/>
            <person name="Ohm R."/>
            <person name="Pangilinan J."/>
            <person name="Park H.-J."/>
            <person name="Ramirez L."/>
            <person name="Alfaro M."/>
            <person name="Sun H."/>
            <person name="Tritt A."/>
            <person name="Yoshinaga Y."/>
            <person name="Zwiers L.-H."/>
            <person name="Turgeon B."/>
            <person name="Goodwin S."/>
            <person name="Spatafora J."/>
            <person name="Crous P."/>
            <person name="Grigoriev I."/>
        </authorList>
    </citation>
    <scope>NUCLEOTIDE SEQUENCE</scope>
    <source>
        <strain evidence="2">CBS 262.69</strain>
    </source>
</reference>